<comment type="caution">
    <text evidence="2">The sequence shown here is derived from an EMBL/GenBank/DDBJ whole genome shotgun (WGS) entry which is preliminary data.</text>
</comment>
<organism evidence="2 3">
    <name type="scientific">Allopusillimonas soli</name>
    <dbReference type="NCBI Taxonomy" id="659016"/>
    <lineage>
        <taxon>Bacteria</taxon>
        <taxon>Pseudomonadati</taxon>
        <taxon>Pseudomonadota</taxon>
        <taxon>Betaproteobacteria</taxon>
        <taxon>Burkholderiales</taxon>
        <taxon>Alcaligenaceae</taxon>
        <taxon>Allopusillimonas</taxon>
    </lineage>
</organism>
<dbReference type="OrthoDB" id="21390at2"/>
<dbReference type="AlphaFoldDB" id="A0A853FEC8"/>
<evidence type="ECO:0000313" key="3">
    <source>
        <dbReference type="Proteomes" id="UP000580517"/>
    </source>
</evidence>
<evidence type="ECO:0000313" key="2">
    <source>
        <dbReference type="EMBL" id="NYT36861.1"/>
    </source>
</evidence>
<reference evidence="2 3" key="1">
    <citation type="submission" date="2020-07" db="EMBL/GenBank/DDBJ databases">
        <title>Taxonomic revisions and descriptions of new bacterial species based on genomic comparisons in the high-G+C-content subgroup of the family Alcaligenaceae.</title>
        <authorList>
            <person name="Szabo A."/>
            <person name="Felfoldi T."/>
        </authorList>
    </citation>
    <scope>NUCLEOTIDE SEQUENCE [LARGE SCALE GENOMIC DNA]</scope>
    <source>
        <strain evidence="2 3">DSM 25264</strain>
    </source>
</reference>
<dbReference type="PANTHER" id="PTHR47708">
    <property type="match status" value="1"/>
</dbReference>
<evidence type="ECO:0000259" key="1">
    <source>
        <dbReference type="Pfam" id="PF23544"/>
    </source>
</evidence>
<name>A0A853FEC8_9BURK</name>
<dbReference type="InterPro" id="IPR056362">
    <property type="entry name" value="AtuA-like_ferredoxin_dom"/>
</dbReference>
<sequence>MPGQHDFIQLPLYRLAHSRTGDKGNISNISVIAWTPACYPVLQSQLTETAVKEWFAHRRPTRVRRYDIPTLHALNFVLWDILDGGVNSALNLDTHGKALSFYLLEMPVDVPRALAGQLPDIPV</sequence>
<gene>
    <name evidence="2" type="ORF">H0A68_08245</name>
</gene>
<feature type="domain" description="AtuA-like ferredoxin-fold" evidence="1">
    <location>
        <begin position="11"/>
        <end position="108"/>
    </location>
</feature>
<accession>A0A853FEC8</accession>
<keyword evidence="3" id="KW-1185">Reference proteome</keyword>
<protein>
    <recommendedName>
        <fullName evidence="1">AtuA-like ferredoxin-fold domain-containing protein</fullName>
    </recommendedName>
</protein>
<dbReference type="EMBL" id="JACCEW010000002">
    <property type="protein sequence ID" value="NYT36861.1"/>
    <property type="molecule type" value="Genomic_DNA"/>
</dbReference>
<dbReference type="Pfam" id="PF23544">
    <property type="entry name" value="AtuA_ferredoxin"/>
    <property type="match status" value="1"/>
</dbReference>
<dbReference type="PANTHER" id="PTHR47708:SF2">
    <property type="entry name" value="SI:CH73-132F6.5"/>
    <property type="match status" value="1"/>
</dbReference>
<dbReference type="Proteomes" id="UP000580517">
    <property type="component" value="Unassembled WGS sequence"/>
</dbReference>
<dbReference type="RefSeq" id="WP_129968790.1">
    <property type="nucleotide sequence ID" value="NZ_JACCEW010000002.1"/>
</dbReference>
<proteinExistence type="predicted"/>